<dbReference type="PANTHER" id="PTHR47197:SF3">
    <property type="entry name" value="DIHYDRO-HEME D1 DEHYDROGENASE"/>
    <property type="match status" value="1"/>
</dbReference>
<dbReference type="SUPFAM" id="SSF51004">
    <property type="entry name" value="C-terminal (heme d1) domain of cytochrome cd1-nitrite reductase"/>
    <property type="match status" value="1"/>
</dbReference>
<sequence>MSESERPSDDVETTEERIERIKKAYAMKADDAEELGIKDRMDFPEWVDLDVPERRRFLAGTAAAGTAAIAGCMGDEDPADEDDEAEDGDDDEDEPVDDDAEVHEFEMTAYQYGFEPQEIHVPEGDIVHIDFIESTFEENPDFELHDWHLLDPYDEHVVLPEDTDPDTVTESIEFVADEPGRHLYECTLYCGDGHAQMEGELFVGDEAAEFDYRDIEDVRTTHEIHHEEEELPQEPELVDDIMDIHMVIERDNASVSYYDQANHENLGRIEDVGHAIHVVEFHRDIPENEREGAYAYTMARDGQLFKLDLFGLNRVASCRVGTDARDLALSRNSNYLIGGLYNPGQLFIVDAETMEPLKQISTQGIDLDGQFVESRVCALYDAPNQGVFVAALKELGQVWLIDYTQDEGDEAFPVVAEIDCARTLHDGFFTPDGRYFMVASQTDGVMSVVDVEEQELVRNIPTGEVPHPGPGAMDPDTGLAWTTHLGEPVTTAWDTETWEVEAEVEVPGGGLFLREHPDCDYIWCDVALRDDPELDQLIYAIDRWDHTVEMEIETGSDHAIHPIFSRDGQRLFVSHWPEGEIHVYDSHTGEHIEQVHDDYITPTGKFPMNRAEKFRFGWDG</sequence>
<dbReference type="Gene3D" id="2.60.40.420">
    <property type="entry name" value="Cupredoxins - blue copper proteins"/>
    <property type="match status" value="1"/>
</dbReference>
<dbReference type="OrthoDB" id="27522at2157"/>
<dbReference type="SUPFAM" id="SSF49503">
    <property type="entry name" value="Cupredoxins"/>
    <property type="match status" value="1"/>
</dbReference>
<name>M0L1A4_9EURY</name>
<accession>M0L1A4</accession>
<evidence type="ECO:0000313" key="3">
    <source>
        <dbReference type="Proteomes" id="UP000011607"/>
    </source>
</evidence>
<dbReference type="eggNOG" id="arCOG07067">
    <property type="taxonomic scope" value="Archaea"/>
</dbReference>
<dbReference type="InterPro" id="IPR011048">
    <property type="entry name" value="Haem_d1_sf"/>
</dbReference>
<dbReference type="InterPro" id="IPR051200">
    <property type="entry name" value="Host-pathogen_enzymatic-act"/>
</dbReference>
<dbReference type="Gene3D" id="2.140.10.20">
    <property type="entry name" value="C-terminal (heme d1) domain of cytochrome cd1-nitrite reductase"/>
    <property type="match status" value="1"/>
</dbReference>
<dbReference type="InterPro" id="IPR008972">
    <property type="entry name" value="Cupredoxin"/>
</dbReference>
<dbReference type="AlphaFoldDB" id="M0L1A4"/>
<dbReference type="EMBL" id="AOMA01000203">
    <property type="protein sequence ID" value="EMA27342.1"/>
    <property type="molecule type" value="Genomic_DNA"/>
</dbReference>
<proteinExistence type="predicted"/>
<dbReference type="RefSeq" id="WP_006674496.1">
    <property type="nucleotide sequence ID" value="NZ_AOMA01000203.1"/>
</dbReference>
<gene>
    <name evidence="2" type="ORF">C446_18076</name>
</gene>
<dbReference type="eggNOG" id="arCOG01236">
    <property type="taxonomic scope" value="Archaea"/>
</dbReference>
<evidence type="ECO:0000256" key="1">
    <source>
        <dbReference type="SAM" id="MobiDB-lite"/>
    </source>
</evidence>
<dbReference type="InterPro" id="IPR003143">
    <property type="entry name" value="Cyt_cd1_C_sf"/>
</dbReference>
<keyword evidence="3" id="KW-1185">Reference proteome</keyword>
<dbReference type="STRING" id="1227454.C446_18076"/>
<organism evidence="2 3">
    <name type="scientific">Halobiforma nitratireducens JCM 10879</name>
    <dbReference type="NCBI Taxonomy" id="1227454"/>
    <lineage>
        <taxon>Archaea</taxon>
        <taxon>Methanobacteriati</taxon>
        <taxon>Methanobacteriota</taxon>
        <taxon>Stenosarchaea group</taxon>
        <taxon>Halobacteria</taxon>
        <taxon>Halobacteriales</taxon>
        <taxon>Natrialbaceae</taxon>
        <taxon>Halobiforma</taxon>
    </lineage>
</organism>
<dbReference type="Proteomes" id="UP000011607">
    <property type="component" value="Unassembled WGS sequence"/>
</dbReference>
<dbReference type="PANTHER" id="PTHR47197">
    <property type="entry name" value="PROTEIN NIRF"/>
    <property type="match status" value="1"/>
</dbReference>
<dbReference type="Pfam" id="PF02239">
    <property type="entry name" value="Cytochrom_D1"/>
    <property type="match status" value="1"/>
</dbReference>
<evidence type="ECO:0000313" key="2">
    <source>
        <dbReference type="EMBL" id="EMA27342.1"/>
    </source>
</evidence>
<feature type="region of interest" description="Disordered" evidence="1">
    <location>
        <begin position="69"/>
        <end position="97"/>
    </location>
</feature>
<feature type="compositionally biased region" description="Acidic residues" evidence="1">
    <location>
        <begin position="74"/>
        <end position="97"/>
    </location>
</feature>
<reference evidence="2 3" key="1">
    <citation type="journal article" date="2014" name="PLoS Genet.">
        <title>Phylogenetically driven sequencing of extremely halophilic archaea reveals strategies for static and dynamic osmo-response.</title>
        <authorList>
            <person name="Becker E.A."/>
            <person name="Seitzer P.M."/>
            <person name="Tritt A."/>
            <person name="Larsen D."/>
            <person name="Krusor M."/>
            <person name="Yao A.I."/>
            <person name="Wu D."/>
            <person name="Madern D."/>
            <person name="Eisen J.A."/>
            <person name="Darling A.E."/>
            <person name="Facciotti M.T."/>
        </authorList>
    </citation>
    <scope>NUCLEOTIDE SEQUENCE [LARGE SCALE GENOMIC DNA]</scope>
    <source>
        <strain evidence="2 3">JCM 10879</strain>
    </source>
</reference>
<comment type="caution">
    <text evidence="2">The sequence shown here is derived from an EMBL/GenBank/DDBJ whole genome shotgun (WGS) entry which is preliminary data.</text>
</comment>
<protein>
    <submittedName>
        <fullName evidence="2">Hydroxylamine reductase</fullName>
    </submittedName>
</protein>